<feature type="transmembrane region" description="Helical" evidence="12">
    <location>
        <begin position="12"/>
        <end position="35"/>
    </location>
</feature>
<evidence type="ECO:0000256" key="10">
    <source>
        <dbReference type="ARBA" id="ARBA00023288"/>
    </source>
</evidence>
<organism evidence="13 14">
    <name type="scientific">Salmo trutta</name>
    <name type="common">Brown trout</name>
    <dbReference type="NCBI Taxonomy" id="8032"/>
    <lineage>
        <taxon>Eukaryota</taxon>
        <taxon>Metazoa</taxon>
        <taxon>Chordata</taxon>
        <taxon>Craniata</taxon>
        <taxon>Vertebrata</taxon>
        <taxon>Euteleostomi</taxon>
        <taxon>Actinopterygii</taxon>
        <taxon>Neopterygii</taxon>
        <taxon>Teleostei</taxon>
        <taxon>Protacanthopterygii</taxon>
        <taxon>Salmoniformes</taxon>
        <taxon>Salmonidae</taxon>
        <taxon>Salmoninae</taxon>
        <taxon>Salmo</taxon>
    </lineage>
</organism>
<dbReference type="GO" id="GO:0060070">
    <property type="term" value="P:canonical Wnt signaling pathway"/>
    <property type="evidence" value="ECO:0007669"/>
    <property type="project" value="TreeGrafter"/>
</dbReference>
<evidence type="ECO:0000256" key="6">
    <source>
        <dbReference type="ARBA" id="ARBA00022687"/>
    </source>
</evidence>
<dbReference type="Gene3D" id="3.30.2460.20">
    <property type="match status" value="1"/>
</dbReference>
<evidence type="ECO:0000256" key="3">
    <source>
        <dbReference type="ARBA" id="ARBA00022473"/>
    </source>
</evidence>
<evidence type="ECO:0000256" key="11">
    <source>
        <dbReference type="RuleBase" id="RU003500"/>
    </source>
</evidence>
<dbReference type="GO" id="GO:0005615">
    <property type="term" value="C:extracellular space"/>
    <property type="evidence" value="ECO:0007669"/>
    <property type="project" value="TreeGrafter"/>
</dbReference>
<evidence type="ECO:0000256" key="2">
    <source>
        <dbReference type="ARBA" id="ARBA00005683"/>
    </source>
</evidence>
<keyword evidence="7" id="KW-0732">Signal</keyword>
<dbReference type="AlphaFoldDB" id="A0A674CQ62"/>
<evidence type="ECO:0000256" key="12">
    <source>
        <dbReference type="SAM" id="Phobius"/>
    </source>
</evidence>
<dbReference type="InParanoid" id="A0A674CQ62"/>
<evidence type="ECO:0000256" key="8">
    <source>
        <dbReference type="ARBA" id="ARBA00023157"/>
    </source>
</evidence>
<reference evidence="13" key="2">
    <citation type="submission" date="2025-09" db="UniProtKB">
        <authorList>
            <consortium name="Ensembl"/>
        </authorList>
    </citation>
    <scope>IDENTIFICATION</scope>
</reference>
<reference evidence="13" key="1">
    <citation type="submission" date="2025-08" db="UniProtKB">
        <authorList>
            <consortium name="Ensembl"/>
        </authorList>
    </citation>
    <scope>IDENTIFICATION</scope>
</reference>
<dbReference type="SMART" id="SM00097">
    <property type="entry name" value="WNT1"/>
    <property type="match status" value="1"/>
</dbReference>
<evidence type="ECO:0000256" key="7">
    <source>
        <dbReference type="ARBA" id="ARBA00022729"/>
    </source>
</evidence>
<evidence type="ECO:0000256" key="1">
    <source>
        <dbReference type="ARBA" id="ARBA00004498"/>
    </source>
</evidence>
<evidence type="ECO:0000313" key="14">
    <source>
        <dbReference type="Proteomes" id="UP000472277"/>
    </source>
</evidence>
<dbReference type="OMA" id="FPNNLHY"/>
<comment type="similarity">
    <text evidence="2 11">Belongs to the Wnt family.</text>
</comment>
<dbReference type="InterPro" id="IPR043158">
    <property type="entry name" value="Wnt_C"/>
</dbReference>
<dbReference type="GO" id="GO:0048513">
    <property type="term" value="P:animal organ development"/>
    <property type="evidence" value="ECO:0007669"/>
    <property type="project" value="UniProtKB-ARBA"/>
</dbReference>
<evidence type="ECO:0000256" key="9">
    <source>
        <dbReference type="ARBA" id="ARBA00023180"/>
    </source>
</evidence>
<dbReference type="GO" id="GO:0045165">
    <property type="term" value="P:cell fate commitment"/>
    <property type="evidence" value="ECO:0007669"/>
    <property type="project" value="TreeGrafter"/>
</dbReference>
<keyword evidence="9" id="KW-0325">Glycoprotein</keyword>
<keyword evidence="5" id="KW-0272">Extracellular matrix</keyword>
<dbReference type="Proteomes" id="UP000472277">
    <property type="component" value="Chromosome 26"/>
</dbReference>
<dbReference type="InterPro" id="IPR005817">
    <property type="entry name" value="Wnt"/>
</dbReference>
<dbReference type="Ensembl" id="ENSSTUT00000091022.1">
    <property type="protein sequence ID" value="ENSSTUP00000085563.1"/>
    <property type="gene ID" value="ENSSTUG00000037604.1"/>
</dbReference>
<dbReference type="PANTHER" id="PTHR12027:SF7">
    <property type="entry name" value="PROTEIN WNT-11"/>
    <property type="match status" value="1"/>
</dbReference>
<dbReference type="FunFam" id="3.30.2460.20:FF:000001">
    <property type="entry name" value="Wnt homolog"/>
    <property type="match status" value="1"/>
</dbReference>
<sequence length="333" mass="37101">MSLFRFGRGVIWVGILCPFFYVFVFLCFGLVWLSIRDSCTSLASQSCRQLQGLVSSQRQLCRSHLELMPTVINTAQQVKRICQDTFSDMRWNCSSVAGFPYALSAPALSHALSQSCSTGALRSCSCGVNPSSSSEPALRWGGCPNNLHYGLHMGATFPDTPMKAKRSRPQASTLMHCHNSEVGRKALSEALQVVCKCHNVSGSCSVRTCWRGLQDLKLVAKALKTKYLSATKVIPRSVGVRTQLVPRDIGIRPIRDSELVYLQSSPRLLHRGCQDGQCNETSSGSDSCDLMCCGRDHSPYTEWLVEKCHSRFHWCCYVSCRTCHRTVERHICM</sequence>
<keyword evidence="10" id="KW-0449">Lipoprotein</keyword>
<comment type="subcellular location">
    <subcellularLocation>
        <location evidence="1 11">Secreted</location>
        <location evidence="1 11">Extracellular space</location>
        <location evidence="1 11">Extracellular matrix</location>
    </subcellularLocation>
</comment>
<dbReference type="GO" id="GO:0005109">
    <property type="term" value="F:frizzled binding"/>
    <property type="evidence" value="ECO:0007669"/>
    <property type="project" value="TreeGrafter"/>
</dbReference>
<accession>A0A674CQ62</accession>
<keyword evidence="12" id="KW-0812">Transmembrane</keyword>
<name>A0A674CQ62_SALTR</name>
<dbReference type="PANTHER" id="PTHR12027">
    <property type="entry name" value="WNT RELATED"/>
    <property type="match status" value="1"/>
</dbReference>
<evidence type="ECO:0000256" key="5">
    <source>
        <dbReference type="ARBA" id="ARBA00022530"/>
    </source>
</evidence>
<proteinExistence type="inferred from homology"/>
<dbReference type="GeneTree" id="ENSGT00940000158413"/>
<keyword evidence="8" id="KW-1015">Disulfide bond</keyword>
<dbReference type="Pfam" id="PF00110">
    <property type="entry name" value="wnt"/>
    <property type="match status" value="1"/>
</dbReference>
<evidence type="ECO:0000313" key="13">
    <source>
        <dbReference type="Ensembl" id="ENSSTUP00000085563.1"/>
    </source>
</evidence>
<dbReference type="GO" id="GO:0030182">
    <property type="term" value="P:neuron differentiation"/>
    <property type="evidence" value="ECO:0007669"/>
    <property type="project" value="TreeGrafter"/>
</dbReference>
<keyword evidence="6 11" id="KW-0879">Wnt signaling pathway</keyword>
<keyword evidence="12" id="KW-0472">Membrane</keyword>
<protein>
    <recommendedName>
        <fullName evidence="11">Protein Wnt</fullName>
    </recommendedName>
</protein>
<evidence type="ECO:0000256" key="4">
    <source>
        <dbReference type="ARBA" id="ARBA00022525"/>
    </source>
</evidence>
<dbReference type="CDD" id="cd19343">
    <property type="entry name" value="Wnt_Wnt11"/>
    <property type="match status" value="1"/>
</dbReference>
<gene>
    <name evidence="13" type="primary">WNT11</name>
</gene>
<keyword evidence="14" id="KW-1185">Reference proteome</keyword>
<comment type="function">
    <text evidence="11">Ligand for members of the frizzled family of seven transmembrane receptors.</text>
</comment>
<dbReference type="PRINTS" id="PR01349">
    <property type="entry name" value="WNTPROTEIN"/>
</dbReference>
<keyword evidence="4" id="KW-0964">Secreted</keyword>
<dbReference type="GO" id="GO:0005125">
    <property type="term" value="F:cytokine activity"/>
    <property type="evidence" value="ECO:0007669"/>
    <property type="project" value="TreeGrafter"/>
</dbReference>
<keyword evidence="12" id="KW-1133">Transmembrane helix</keyword>
<keyword evidence="3 11" id="KW-0217">Developmental protein</keyword>